<proteinExistence type="predicted"/>
<reference evidence="2 3" key="1">
    <citation type="journal article" date="2016" name="Front. Microbiol.">
        <title>Comparative Genomics Analysis of Streptomyces Species Reveals Their Adaptation to the Marine Environment and Their Diversity at the Genomic Level.</title>
        <authorList>
            <person name="Tian X."/>
            <person name="Zhang Z."/>
            <person name="Yang T."/>
            <person name="Chen M."/>
            <person name="Li J."/>
            <person name="Chen F."/>
            <person name="Yang J."/>
            <person name="Li W."/>
            <person name="Zhang B."/>
            <person name="Zhang Z."/>
            <person name="Wu J."/>
            <person name="Zhang C."/>
            <person name="Long L."/>
            <person name="Xiao J."/>
        </authorList>
    </citation>
    <scope>NUCLEOTIDE SEQUENCE [LARGE SCALE GENOMIC DNA]</scope>
    <source>
        <strain evidence="2 3">SCSIO M10379</strain>
    </source>
</reference>
<name>A0A1E7K412_9ACTN</name>
<gene>
    <name evidence="2" type="ORF">AN217_13410</name>
</gene>
<organism evidence="2 3">
    <name type="scientific">Streptomyces qinglanensis</name>
    <dbReference type="NCBI Taxonomy" id="943816"/>
    <lineage>
        <taxon>Bacteria</taxon>
        <taxon>Bacillati</taxon>
        <taxon>Actinomycetota</taxon>
        <taxon>Actinomycetes</taxon>
        <taxon>Kitasatosporales</taxon>
        <taxon>Streptomycetaceae</taxon>
        <taxon>Streptomyces</taxon>
    </lineage>
</organism>
<accession>A0A1E7K412</accession>
<evidence type="ECO:0000313" key="3">
    <source>
        <dbReference type="Proteomes" id="UP000175829"/>
    </source>
</evidence>
<dbReference type="Proteomes" id="UP000175829">
    <property type="component" value="Unassembled WGS sequence"/>
</dbReference>
<protein>
    <submittedName>
        <fullName evidence="2">Uncharacterized protein</fullName>
    </submittedName>
</protein>
<dbReference type="AlphaFoldDB" id="A0A1E7K412"/>
<dbReference type="EMBL" id="LJGV01000022">
    <property type="protein sequence ID" value="OEU98650.1"/>
    <property type="molecule type" value="Genomic_DNA"/>
</dbReference>
<feature type="region of interest" description="Disordered" evidence="1">
    <location>
        <begin position="1"/>
        <end position="71"/>
    </location>
</feature>
<feature type="compositionally biased region" description="Basic residues" evidence="1">
    <location>
        <begin position="32"/>
        <end position="44"/>
    </location>
</feature>
<evidence type="ECO:0000313" key="2">
    <source>
        <dbReference type="EMBL" id="OEU98650.1"/>
    </source>
</evidence>
<evidence type="ECO:0000256" key="1">
    <source>
        <dbReference type="SAM" id="MobiDB-lite"/>
    </source>
</evidence>
<sequence>MPAAAQRAPPAPGPAAVAGDADPQGAHAARLPARRRPSARGPRRLRSDVASWSARSPAVAARTCSGRARHP</sequence>
<comment type="caution">
    <text evidence="2">The sequence shown here is derived from an EMBL/GenBank/DDBJ whole genome shotgun (WGS) entry which is preliminary data.</text>
</comment>
<feature type="compositionally biased region" description="Low complexity" evidence="1">
    <location>
        <begin position="1"/>
        <end position="31"/>
    </location>
</feature>